<name>A0A2H3AZL4_9AGAR</name>
<gene>
    <name evidence="1" type="ORF">ARMSODRAFT_1026650</name>
</gene>
<keyword evidence="2" id="KW-1185">Reference proteome</keyword>
<evidence type="ECO:0000313" key="1">
    <source>
        <dbReference type="EMBL" id="PBK60262.1"/>
    </source>
</evidence>
<dbReference type="STRING" id="1076256.A0A2H3AZL4"/>
<protein>
    <submittedName>
        <fullName evidence="1">Uncharacterized protein</fullName>
    </submittedName>
</protein>
<dbReference type="EMBL" id="KZ293489">
    <property type="protein sequence ID" value="PBK60262.1"/>
    <property type="molecule type" value="Genomic_DNA"/>
</dbReference>
<proteinExistence type="predicted"/>
<organism evidence="1 2">
    <name type="scientific">Armillaria solidipes</name>
    <dbReference type="NCBI Taxonomy" id="1076256"/>
    <lineage>
        <taxon>Eukaryota</taxon>
        <taxon>Fungi</taxon>
        <taxon>Dikarya</taxon>
        <taxon>Basidiomycota</taxon>
        <taxon>Agaricomycotina</taxon>
        <taxon>Agaricomycetes</taxon>
        <taxon>Agaricomycetidae</taxon>
        <taxon>Agaricales</taxon>
        <taxon>Marasmiineae</taxon>
        <taxon>Physalacriaceae</taxon>
        <taxon>Armillaria</taxon>
    </lineage>
</organism>
<accession>A0A2H3AZL4</accession>
<sequence length="161" mass="18251">MNLFLGVCWEYESTTSLEFNSIDDLDKLLRAINQNEVHHASEATVGTIGILSYDTWIHSACPILISGTCKRETGDEHLKLLEVTINAVEKQRSHTRICTVSITSDGKSKRGHALAMFTMKKQLSPSSLIYSQLHSFQFMNLLVGDDDLMCNKDYKHLFKRL</sequence>
<dbReference type="Proteomes" id="UP000218334">
    <property type="component" value="Unassembled WGS sequence"/>
</dbReference>
<evidence type="ECO:0000313" key="2">
    <source>
        <dbReference type="Proteomes" id="UP000218334"/>
    </source>
</evidence>
<dbReference type="AlphaFoldDB" id="A0A2H3AZL4"/>
<reference evidence="2" key="1">
    <citation type="journal article" date="2017" name="Nat. Ecol. Evol.">
        <title>Genome expansion and lineage-specific genetic innovations in the forest pathogenic fungi Armillaria.</title>
        <authorList>
            <person name="Sipos G."/>
            <person name="Prasanna A.N."/>
            <person name="Walter M.C."/>
            <person name="O'Connor E."/>
            <person name="Balint B."/>
            <person name="Krizsan K."/>
            <person name="Kiss B."/>
            <person name="Hess J."/>
            <person name="Varga T."/>
            <person name="Slot J."/>
            <person name="Riley R."/>
            <person name="Boka B."/>
            <person name="Rigling D."/>
            <person name="Barry K."/>
            <person name="Lee J."/>
            <person name="Mihaltcheva S."/>
            <person name="LaButti K."/>
            <person name="Lipzen A."/>
            <person name="Waldron R."/>
            <person name="Moloney N.M."/>
            <person name="Sperisen C."/>
            <person name="Kredics L."/>
            <person name="Vagvoelgyi C."/>
            <person name="Patrignani A."/>
            <person name="Fitzpatrick D."/>
            <person name="Nagy I."/>
            <person name="Doyle S."/>
            <person name="Anderson J.B."/>
            <person name="Grigoriev I.V."/>
            <person name="Gueldener U."/>
            <person name="Muensterkoetter M."/>
            <person name="Nagy L.G."/>
        </authorList>
    </citation>
    <scope>NUCLEOTIDE SEQUENCE [LARGE SCALE GENOMIC DNA]</scope>
    <source>
        <strain evidence="2">28-4</strain>
    </source>
</reference>